<sequence>MTTIDHLEYILGNATFKWHLMFSPTYSALTIAFSTALALTLAKNNTQVAQQRGLIRLAREVSALLSRYPNPKFHLLVESFLSRIYQRSDKENSPMVVSSDTSPNAISRKEDADSQVVGGHADVTDPIDALQENYSDLPTSHLPAGEQETERDEHLEGIEDFQDKQLEIMLGMPAESWFLDPFSIDNLNFDDA</sequence>
<proteinExistence type="predicted"/>
<keyword evidence="4" id="KW-1185">Reference proteome</keyword>
<feature type="transmembrane region" description="Helical" evidence="2">
    <location>
        <begin position="20"/>
        <end position="42"/>
    </location>
</feature>
<organism evidence="3 4">
    <name type="scientific">Botryosphaeria dothidea</name>
    <dbReference type="NCBI Taxonomy" id="55169"/>
    <lineage>
        <taxon>Eukaryota</taxon>
        <taxon>Fungi</taxon>
        <taxon>Dikarya</taxon>
        <taxon>Ascomycota</taxon>
        <taxon>Pezizomycotina</taxon>
        <taxon>Dothideomycetes</taxon>
        <taxon>Dothideomycetes incertae sedis</taxon>
        <taxon>Botryosphaeriales</taxon>
        <taxon>Botryosphaeriaceae</taxon>
        <taxon>Botryosphaeria</taxon>
    </lineage>
</organism>
<evidence type="ECO:0000313" key="4">
    <source>
        <dbReference type="Proteomes" id="UP000572817"/>
    </source>
</evidence>
<feature type="region of interest" description="Disordered" evidence="1">
    <location>
        <begin position="92"/>
        <end position="119"/>
    </location>
</feature>
<dbReference type="Proteomes" id="UP000572817">
    <property type="component" value="Unassembled WGS sequence"/>
</dbReference>
<name>A0A8H4IRB9_9PEZI</name>
<dbReference type="AlphaFoldDB" id="A0A8H4IRB9"/>
<gene>
    <name evidence="3" type="ORF">GTA08_BOTSDO06482</name>
</gene>
<evidence type="ECO:0000256" key="2">
    <source>
        <dbReference type="SAM" id="Phobius"/>
    </source>
</evidence>
<accession>A0A8H4IRB9</accession>
<dbReference type="EMBL" id="WWBZ02000040">
    <property type="protein sequence ID" value="KAF4306066.1"/>
    <property type="molecule type" value="Genomic_DNA"/>
</dbReference>
<evidence type="ECO:0000313" key="3">
    <source>
        <dbReference type="EMBL" id="KAF4306066.1"/>
    </source>
</evidence>
<protein>
    <submittedName>
        <fullName evidence="3">Uncharacterized protein</fullName>
    </submittedName>
</protein>
<evidence type="ECO:0000256" key="1">
    <source>
        <dbReference type="SAM" id="MobiDB-lite"/>
    </source>
</evidence>
<keyword evidence="2" id="KW-1133">Transmembrane helix</keyword>
<keyword evidence="2" id="KW-0812">Transmembrane</keyword>
<keyword evidence="2" id="KW-0472">Membrane</keyword>
<feature type="compositionally biased region" description="Polar residues" evidence="1">
    <location>
        <begin position="95"/>
        <end position="105"/>
    </location>
</feature>
<comment type="caution">
    <text evidence="3">The sequence shown here is derived from an EMBL/GenBank/DDBJ whole genome shotgun (WGS) entry which is preliminary data.</text>
</comment>
<dbReference type="OrthoDB" id="4454541at2759"/>
<reference evidence="3" key="1">
    <citation type="submission" date="2020-04" db="EMBL/GenBank/DDBJ databases">
        <title>Genome Assembly and Annotation of Botryosphaeria dothidea sdau 11-99, a Latent Pathogen of Apple Fruit Ring Rot in China.</title>
        <authorList>
            <person name="Yu C."/>
            <person name="Diao Y."/>
            <person name="Lu Q."/>
            <person name="Zhao J."/>
            <person name="Cui S."/>
            <person name="Peng C."/>
            <person name="He B."/>
            <person name="Liu H."/>
        </authorList>
    </citation>
    <scope>NUCLEOTIDE SEQUENCE [LARGE SCALE GENOMIC DNA]</scope>
    <source>
        <strain evidence="3">Sdau11-99</strain>
    </source>
</reference>